<name>A0A381YFF9_9ZZZZ</name>
<evidence type="ECO:0008006" key="4">
    <source>
        <dbReference type="Google" id="ProtNLM"/>
    </source>
</evidence>
<dbReference type="InterPro" id="IPR017517">
    <property type="entry name" value="Maleyloyr_isom"/>
</dbReference>
<proteinExistence type="predicted"/>
<gene>
    <name evidence="3" type="ORF">METZ01_LOCUS128186</name>
</gene>
<evidence type="ECO:0000259" key="1">
    <source>
        <dbReference type="Pfam" id="PF07398"/>
    </source>
</evidence>
<dbReference type="GO" id="GO:0046872">
    <property type="term" value="F:metal ion binding"/>
    <property type="evidence" value="ECO:0007669"/>
    <property type="project" value="InterPro"/>
</dbReference>
<dbReference type="EMBL" id="UINC01018028">
    <property type="protein sequence ID" value="SVA75332.1"/>
    <property type="molecule type" value="Genomic_DNA"/>
</dbReference>
<evidence type="ECO:0000313" key="3">
    <source>
        <dbReference type="EMBL" id="SVA75332.1"/>
    </source>
</evidence>
<dbReference type="PANTHER" id="PTHR40758:SF1">
    <property type="entry name" value="CONSERVED PROTEIN"/>
    <property type="match status" value="1"/>
</dbReference>
<feature type="domain" description="Mycothiol-dependent maleylpyruvate isomerase metal-binding" evidence="2">
    <location>
        <begin position="8"/>
        <end position="123"/>
    </location>
</feature>
<protein>
    <recommendedName>
        <fullName evidence="4">Mycothiol-dependent maleylpyruvate isomerase metal-binding domain-containing protein</fullName>
    </recommendedName>
</protein>
<feature type="domain" description="MDMPI C-terminal" evidence="1">
    <location>
        <begin position="136"/>
        <end position="228"/>
    </location>
</feature>
<dbReference type="AlphaFoldDB" id="A0A381YFF9"/>
<dbReference type="Pfam" id="PF07398">
    <property type="entry name" value="MDMPI_C"/>
    <property type="match status" value="1"/>
</dbReference>
<dbReference type="InterPro" id="IPR024344">
    <property type="entry name" value="MDMPI_metal-binding"/>
</dbReference>
<accession>A0A381YFF9</accession>
<evidence type="ECO:0000259" key="2">
    <source>
        <dbReference type="Pfam" id="PF11716"/>
    </source>
</evidence>
<dbReference type="NCBIfam" id="TIGR03083">
    <property type="entry name" value="maleylpyruvate isomerase family mycothiol-dependent enzyme"/>
    <property type="match status" value="1"/>
</dbReference>
<organism evidence="3">
    <name type="scientific">marine metagenome</name>
    <dbReference type="NCBI Taxonomy" id="408172"/>
    <lineage>
        <taxon>unclassified sequences</taxon>
        <taxon>metagenomes</taxon>
        <taxon>ecological metagenomes</taxon>
    </lineage>
</organism>
<sequence>MERAGYLTAIEREGRALLAAVDRAPDARVEHCPDWDNTGLADHMRSVWGFMAAQVAAASPDRPTRPDPDDTSTTAEALDALLALLADADPEAPAWNWCPAEGRDVGWIGRRVAHETAIHRWDAENAAGDADPIDADLAADGIAEALDVAWRYQMRGPTTGYPEGSLHLHRTDGDGEWLLTAVDDVLNVVHEHGRGDAAVRGTASDLALFMWNRRLPSLESFGDGAVVDAWVAMAP</sequence>
<dbReference type="PANTHER" id="PTHR40758">
    <property type="entry name" value="CONSERVED PROTEIN"/>
    <property type="match status" value="1"/>
</dbReference>
<dbReference type="Pfam" id="PF11716">
    <property type="entry name" value="MDMPI_N"/>
    <property type="match status" value="1"/>
</dbReference>
<dbReference type="InterPro" id="IPR010872">
    <property type="entry name" value="MDMPI_C-term_domain"/>
</dbReference>
<reference evidence="3" key="1">
    <citation type="submission" date="2018-05" db="EMBL/GenBank/DDBJ databases">
        <authorList>
            <person name="Lanie J.A."/>
            <person name="Ng W.-L."/>
            <person name="Kazmierczak K.M."/>
            <person name="Andrzejewski T.M."/>
            <person name="Davidsen T.M."/>
            <person name="Wayne K.J."/>
            <person name="Tettelin H."/>
            <person name="Glass J.I."/>
            <person name="Rusch D."/>
            <person name="Podicherti R."/>
            <person name="Tsui H.-C.T."/>
            <person name="Winkler M.E."/>
        </authorList>
    </citation>
    <scope>NUCLEOTIDE SEQUENCE</scope>
</reference>
<dbReference type="GO" id="GO:0005886">
    <property type="term" value="C:plasma membrane"/>
    <property type="evidence" value="ECO:0007669"/>
    <property type="project" value="TreeGrafter"/>
</dbReference>